<organism>
    <name type="scientific">Culex quinquefasciatus</name>
    <name type="common">Southern house mosquito</name>
    <name type="synonym">Culex pungens</name>
    <dbReference type="NCBI Taxonomy" id="7176"/>
    <lineage>
        <taxon>Eukaryota</taxon>
        <taxon>Metazoa</taxon>
        <taxon>Ecdysozoa</taxon>
        <taxon>Arthropoda</taxon>
        <taxon>Hexapoda</taxon>
        <taxon>Insecta</taxon>
        <taxon>Pterygota</taxon>
        <taxon>Neoptera</taxon>
        <taxon>Endopterygota</taxon>
        <taxon>Diptera</taxon>
        <taxon>Nematocera</taxon>
        <taxon>Culicoidea</taxon>
        <taxon>Culicidae</taxon>
        <taxon>Culicinae</taxon>
        <taxon>Culicini</taxon>
        <taxon>Culex</taxon>
        <taxon>Culex</taxon>
    </lineage>
</organism>
<dbReference type="Pfam" id="PF00246">
    <property type="entry name" value="Peptidase_M14"/>
    <property type="match status" value="1"/>
</dbReference>
<feature type="active site" description="Proton donor/acceptor" evidence="10">
    <location>
        <position position="286"/>
    </location>
</feature>
<evidence type="ECO:0000313" key="13">
    <source>
        <dbReference type="EMBL" id="EDS34663.1"/>
    </source>
</evidence>
<evidence type="ECO:0000256" key="4">
    <source>
        <dbReference type="ARBA" id="ARBA00022670"/>
    </source>
</evidence>
<evidence type="ECO:0000256" key="6">
    <source>
        <dbReference type="ARBA" id="ARBA00022729"/>
    </source>
</evidence>
<keyword evidence="6 11" id="KW-0732">Signal</keyword>
<evidence type="ECO:0000313" key="15">
    <source>
        <dbReference type="Proteomes" id="UP000002320"/>
    </source>
</evidence>
<evidence type="ECO:0000256" key="11">
    <source>
        <dbReference type="SAM" id="SignalP"/>
    </source>
</evidence>
<dbReference type="eggNOG" id="KOG2650">
    <property type="taxonomic scope" value="Eukaryota"/>
</dbReference>
<keyword evidence="8" id="KW-0862">Zinc</keyword>
<keyword evidence="4" id="KW-0645">Protease</keyword>
<proteinExistence type="inferred from homology"/>
<evidence type="ECO:0000256" key="5">
    <source>
        <dbReference type="ARBA" id="ARBA00022723"/>
    </source>
</evidence>
<dbReference type="SMART" id="SM00631">
    <property type="entry name" value="Zn_pept"/>
    <property type="match status" value="1"/>
</dbReference>
<dbReference type="GO" id="GO:0005615">
    <property type="term" value="C:extracellular space"/>
    <property type="evidence" value="ECO:0007669"/>
    <property type="project" value="TreeGrafter"/>
</dbReference>
<dbReference type="Proteomes" id="UP000002320">
    <property type="component" value="Unassembled WGS sequence"/>
</dbReference>
<keyword evidence="15" id="KW-1185">Reference proteome</keyword>
<keyword evidence="9" id="KW-0482">Metalloprotease</keyword>
<dbReference type="PANTHER" id="PTHR11705">
    <property type="entry name" value="PROTEASE FAMILY M14 CARBOXYPEPTIDASE A,B"/>
    <property type="match status" value="1"/>
</dbReference>
<protein>
    <recommendedName>
        <fullName evidence="12">Peptidase M14 domain-containing protein</fullName>
    </recommendedName>
</protein>
<dbReference type="GO" id="GO:0008270">
    <property type="term" value="F:zinc ion binding"/>
    <property type="evidence" value="ECO:0007669"/>
    <property type="project" value="InterPro"/>
</dbReference>
<dbReference type="AlphaFoldDB" id="B0WTX1"/>
<feature type="chain" id="PRO_5014566994" description="Peptidase M14 domain-containing protein" evidence="11">
    <location>
        <begin position="17"/>
        <end position="339"/>
    </location>
</feature>
<dbReference type="VEuPathDB" id="VectorBase:CPIJ010806"/>
<dbReference type="OrthoDB" id="3626597at2759"/>
<gene>
    <name evidence="14" type="primary">6043142</name>
    <name evidence="13" type="ORF">CpipJ_CPIJ010806</name>
</gene>
<evidence type="ECO:0000256" key="9">
    <source>
        <dbReference type="ARBA" id="ARBA00023049"/>
    </source>
</evidence>
<feature type="domain" description="Peptidase M14" evidence="12">
    <location>
        <begin position="28"/>
        <end position="320"/>
    </location>
</feature>
<dbReference type="FunFam" id="3.40.630.10:FF:000084">
    <property type="entry name" value="Carboxypeptidase B2"/>
    <property type="match status" value="1"/>
</dbReference>
<dbReference type="HOGENOM" id="CLU_019326_2_1_1"/>
<evidence type="ECO:0000259" key="12">
    <source>
        <dbReference type="PROSITE" id="PS52035"/>
    </source>
</evidence>
<dbReference type="PANTHER" id="PTHR11705:SF140">
    <property type="entry name" value="FI02848P-RELATED"/>
    <property type="match status" value="1"/>
</dbReference>
<evidence type="ECO:0000313" key="14">
    <source>
        <dbReference type="EnsemblMetazoa" id="CPIJ010806-PA"/>
    </source>
</evidence>
<keyword evidence="5" id="KW-0479">Metal-binding</keyword>
<dbReference type="VEuPathDB" id="VectorBase:CQUJHB017825"/>
<dbReference type="OMA" id="VEHYYEF"/>
<dbReference type="SUPFAM" id="SSF53187">
    <property type="entry name" value="Zn-dependent exopeptidases"/>
    <property type="match status" value="1"/>
</dbReference>
<evidence type="ECO:0000256" key="10">
    <source>
        <dbReference type="PROSITE-ProRule" id="PRU01379"/>
    </source>
</evidence>
<keyword evidence="3" id="KW-0121">Carboxypeptidase</keyword>
<comment type="cofactor">
    <cofactor evidence="1">
        <name>Zn(2+)</name>
        <dbReference type="ChEBI" id="CHEBI:29105"/>
    </cofactor>
</comment>
<reference evidence="14" key="2">
    <citation type="submission" date="2021-02" db="UniProtKB">
        <authorList>
            <consortium name="EnsemblMetazoa"/>
        </authorList>
    </citation>
    <scope>IDENTIFICATION</scope>
    <source>
        <strain evidence="14">JHB</strain>
    </source>
</reference>
<dbReference type="PRINTS" id="PR00765">
    <property type="entry name" value="CRBOXYPTASEA"/>
</dbReference>
<dbReference type="InParanoid" id="B0WTX1"/>
<dbReference type="EMBL" id="DS232093">
    <property type="protein sequence ID" value="EDS34663.1"/>
    <property type="molecule type" value="Genomic_DNA"/>
</dbReference>
<dbReference type="KEGG" id="cqu:CpipJ_CPIJ010806"/>
<comment type="similarity">
    <text evidence="2 10">Belongs to the peptidase M14 family.</text>
</comment>
<name>B0WTX1_CULQU</name>
<accession>B0WTX1</accession>
<dbReference type="GO" id="GO:0004181">
    <property type="term" value="F:metallocarboxypeptidase activity"/>
    <property type="evidence" value="ECO:0007669"/>
    <property type="project" value="InterPro"/>
</dbReference>
<dbReference type="GO" id="GO:0006508">
    <property type="term" value="P:proteolysis"/>
    <property type="evidence" value="ECO:0007669"/>
    <property type="project" value="UniProtKB-KW"/>
</dbReference>
<sequence length="339" mass="37440">MRYLALVLCLATLVVAKPNPRHTVDWVHFWDLAEIQEYLEYLAASYPNIATLETIGTSAEGRAINAIRISYGNQANRPVVIIDGGLRAREWTSTMVAMFVIHEFIEHPDHFTDILDEINFIVIPVANPDGYAFSHTTTRMWVKSRRAVGNGCFGVDLNRNFGYQWSSAGASDPCADNYAGTAAFSEPETQALRSVIERNSANLKLYLSIQAAEKMVLYPFSYNGLRSPANVDAHRAVAEMVAREMIAQNGYLYTYGPAGALFQAETGTVTDYVAGTQGVQYAFVLETRGGAQNIYDLPASQLEEVLYETAMGLRPLHPHGINAIERKFKKTCVGLVAQG</sequence>
<keyword evidence="7" id="KW-0378">Hydrolase</keyword>
<dbReference type="PROSITE" id="PS52035">
    <property type="entry name" value="PEPTIDASE_M14"/>
    <property type="match status" value="1"/>
</dbReference>
<evidence type="ECO:0000256" key="1">
    <source>
        <dbReference type="ARBA" id="ARBA00001947"/>
    </source>
</evidence>
<reference evidence="13" key="1">
    <citation type="submission" date="2007-03" db="EMBL/GenBank/DDBJ databases">
        <title>Annotation of Culex pipiens quinquefasciatus.</title>
        <authorList>
            <consortium name="The Broad Institute Genome Sequencing Platform"/>
            <person name="Atkinson P.W."/>
            <person name="Hemingway J."/>
            <person name="Christensen B.M."/>
            <person name="Higgs S."/>
            <person name="Kodira C."/>
            <person name="Hannick L."/>
            <person name="Megy K."/>
            <person name="O'Leary S."/>
            <person name="Pearson M."/>
            <person name="Haas B.J."/>
            <person name="Mauceli E."/>
            <person name="Wortman J.R."/>
            <person name="Lee N.H."/>
            <person name="Guigo R."/>
            <person name="Stanke M."/>
            <person name="Alvarado L."/>
            <person name="Amedeo P."/>
            <person name="Antoine C.H."/>
            <person name="Arensburger P."/>
            <person name="Bidwell S.L."/>
            <person name="Crawford M."/>
            <person name="Camaro F."/>
            <person name="Devon K."/>
            <person name="Engels R."/>
            <person name="Hammond M."/>
            <person name="Howarth C."/>
            <person name="Koehrsen M."/>
            <person name="Lawson D."/>
            <person name="Montgomery P."/>
            <person name="Nene V."/>
            <person name="Nusbaum C."/>
            <person name="Puiu D."/>
            <person name="Romero-Severson J."/>
            <person name="Severson D.W."/>
            <person name="Shumway M."/>
            <person name="Sisk P."/>
            <person name="Stolte C."/>
            <person name="Zeng Q."/>
            <person name="Eisenstadt E."/>
            <person name="Fraser-Liggett C."/>
            <person name="Strausberg R."/>
            <person name="Galagan J."/>
            <person name="Birren B."/>
            <person name="Collins F.H."/>
        </authorList>
    </citation>
    <scope>NUCLEOTIDE SEQUENCE [LARGE SCALE GENOMIC DNA]</scope>
    <source>
        <strain evidence="13">JHB</strain>
    </source>
</reference>
<evidence type="ECO:0000256" key="3">
    <source>
        <dbReference type="ARBA" id="ARBA00022645"/>
    </source>
</evidence>
<evidence type="ECO:0000256" key="8">
    <source>
        <dbReference type="ARBA" id="ARBA00022833"/>
    </source>
</evidence>
<evidence type="ECO:0000256" key="7">
    <source>
        <dbReference type="ARBA" id="ARBA00022801"/>
    </source>
</evidence>
<dbReference type="EnsemblMetazoa" id="CPIJ010806-RA">
    <property type="protein sequence ID" value="CPIJ010806-PA"/>
    <property type="gene ID" value="CPIJ010806"/>
</dbReference>
<dbReference type="Gene3D" id="3.40.630.10">
    <property type="entry name" value="Zn peptidases"/>
    <property type="match status" value="1"/>
</dbReference>
<dbReference type="InterPro" id="IPR000834">
    <property type="entry name" value="Peptidase_M14"/>
</dbReference>
<feature type="signal peptide" evidence="11">
    <location>
        <begin position="1"/>
        <end position="16"/>
    </location>
</feature>
<evidence type="ECO:0000256" key="2">
    <source>
        <dbReference type="ARBA" id="ARBA00005988"/>
    </source>
</evidence>